<gene>
    <name evidence="2" type="ORF">A3J64_01790</name>
</gene>
<organism evidence="2 3">
    <name type="scientific">Candidatus Portnoybacteria bacterium RIFCSPHIGHO2_12_FULL_38_9</name>
    <dbReference type="NCBI Taxonomy" id="1801997"/>
    <lineage>
        <taxon>Bacteria</taxon>
        <taxon>Candidatus Portnoyibacteriota</taxon>
    </lineage>
</organism>
<comment type="caution">
    <text evidence="2">The sequence shown here is derived from an EMBL/GenBank/DDBJ whole genome shotgun (WGS) entry which is preliminary data.</text>
</comment>
<sequence length="208" mass="23940">MDIKLLPKEYREGPTVSRGFKLPALKFSRPKFDFLKSETNLWLFLAVGLLVLSILIYLGLVVYKSSLQRQKIVLADQIKEKESKRDLEFEKGLIKLEKNIQDVKKLLEIHIYPSRLFKMLEELTLVKVQWTQFSADLSGSKISPRGKARTYGDLAKQIVVLENDPRILKVETSRIVLGETGGVDFNMVLKFDPELLRGFVQNYKAKPQ</sequence>
<evidence type="ECO:0000256" key="1">
    <source>
        <dbReference type="SAM" id="Phobius"/>
    </source>
</evidence>
<name>A0A1G2FEX8_9BACT</name>
<keyword evidence="1" id="KW-0812">Transmembrane</keyword>
<dbReference type="AlphaFoldDB" id="A0A1G2FEX8"/>
<proteinExistence type="predicted"/>
<dbReference type="Proteomes" id="UP000177061">
    <property type="component" value="Unassembled WGS sequence"/>
</dbReference>
<keyword evidence="1" id="KW-1133">Transmembrane helix</keyword>
<dbReference type="STRING" id="1801997.A3J64_01790"/>
<keyword evidence="1" id="KW-0472">Membrane</keyword>
<evidence type="ECO:0000313" key="3">
    <source>
        <dbReference type="Proteomes" id="UP000177061"/>
    </source>
</evidence>
<evidence type="ECO:0000313" key="2">
    <source>
        <dbReference type="EMBL" id="OGZ36357.1"/>
    </source>
</evidence>
<accession>A0A1G2FEX8</accession>
<dbReference type="EMBL" id="MHNB01000027">
    <property type="protein sequence ID" value="OGZ36357.1"/>
    <property type="molecule type" value="Genomic_DNA"/>
</dbReference>
<feature type="transmembrane region" description="Helical" evidence="1">
    <location>
        <begin position="41"/>
        <end position="63"/>
    </location>
</feature>
<protein>
    <recommendedName>
        <fullName evidence="4">Fimbrial assembly protein</fullName>
    </recommendedName>
</protein>
<evidence type="ECO:0008006" key="4">
    <source>
        <dbReference type="Google" id="ProtNLM"/>
    </source>
</evidence>
<reference evidence="2 3" key="1">
    <citation type="journal article" date="2016" name="Nat. Commun.">
        <title>Thousands of microbial genomes shed light on interconnected biogeochemical processes in an aquifer system.</title>
        <authorList>
            <person name="Anantharaman K."/>
            <person name="Brown C.T."/>
            <person name="Hug L.A."/>
            <person name="Sharon I."/>
            <person name="Castelle C.J."/>
            <person name="Probst A.J."/>
            <person name="Thomas B.C."/>
            <person name="Singh A."/>
            <person name="Wilkins M.J."/>
            <person name="Karaoz U."/>
            <person name="Brodie E.L."/>
            <person name="Williams K.H."/>
            <person name="Hubbard S.S."/>
            <person name="Banfield J.F."/>
        </authorList>
    </citation>
    <scope>NUCLEOTIDE SEQUENCE [LARGE SCALE GENOMIC DNA]</scope>
</reference>